<comment type="similarity">
    <text evidence="2 6">Belongs to the multi antimicrobial extrusion (MATE) (TC 2.A.66.1) family.</text>
</comment>
<evidence type="ECO:0000256" key="5">
    <source>
        <dbReference type="ARBA" id="ARBA00023136"/>
    </source>
</evidence>
<dbReference type="NCBIfam" id="TIGR00797">
    <property type="entry name" value="matE"/>
    <property type="match status" value="2"/>
</dbReference>
<accession>A0AAV0JRZ6</accession>
<feature type="transmembrane region" description="Helical" evidence="6">
    <location>
        <begin position="325"/>
        <end position="352"/>
    </location>
</feature>
<name>A0AAV0JRZ6_9ROSI</name>
<gene>
    <name evidence="8" type="ORF">LITE_LOCUS15513</name>
</gene>
<dbReference type="GO" id="GO:0042910">
    <property type="term" value="F:xenobiotic transmembrane transporter activity"/>
    <property type="evidence" value="ECO:0007669"/>
    <property type="project" value="InterPro"/>
</dbReference>
<dbReference type="CDD" id="cd13136">
    <property type="entry name" value="MATE_DinF_like"/>
    <property type="match status" value="1"/>
</dbReference>
<dbReference type="Proteomes" id="UP001154282">
    <property type="component" value="Unassembled WGS sequence"/>
</dbReference>
<evidence type="ECO:0000256" key="3">
    <source>
        <dbReference type="ARBA" id="ARBA00022692"/>
    </source>
</evidence>
<evidence type="ECO:0000256" key="2">
    <source>
        <dbReference type="ARBA" id="ARBA00010199"/>
    </source>
</evidence>
<protein>
    <recommendedName>
        <fullName evidence="6">Protein DETOXIFICATION</fullName>
    </recommendedName>
    <alternativeName>
        <fullName evidence="6">Multidrug and toxic compound extrusion protein</fullName>
    </alternativeName>
</protein>
<evidence type="ECO:0000313" key="8">
    <source>
        <dbReference type="EMBL" id="CAI0412353.1"/>
    </source>
</evidence>
<feature type="transmembrane region" description="Helical" evidence="6">
    <location>
        <begin position="169"/>
        <end position="191"/>
    </location>
</feature>
<keyword evidence="9" id="KW-1185">Reference proteome</keyword>
<evidence type="ECO:0000256" key="6">
    <source>
        <dbReference type="RuleBase" id="RU004914"/>
    </source>
</evidence>
<organism evidence="8 9">
    <name type="scientific">Linum tenue</name>
    <dbReference type="NCBI Taxonomy" id="586396"/>
    <lineage>
        <taxon>Eukaryota</taxon>
        <taxon>Viridiplantae</taxon>
        <taxon>Streptophyta</taxon>
        <taxon>Embryophyta</taxon>
        <taxon>Tracheophyta</taxon>
        <taxon>Spermatophyta</taxon>
        <taxon>Magnoliopsida</taxon>
        <taxon>eudicotyledons</taxon>
        <taxon>Gunneridae</taxon>
        <taxon>Pentapetalae</taxon>
        <taxon>rosids</taxon>
        <taxon>fabids</taxon>
        <taxon>Malpighiales</taxon>
        <taxon>Linaceae</taxon>
        <taxon>Linum</taxon>
    </lineage>
</organism>
<dbReference type="PANTHER" id="PTHR42893:SF4">
    <property type="entry name" value="PROTEIN DETOXIFICATION 42"/>
    <property type="match status" value="1"/>
</dbReference>
<feature type="transmembrane region" description="Helical" evidence="6">
    <location>
        <begin position="292"/>
        <end position="313"/>
    </location>
</feature>
<feature type="transmembrane region" description="Helical" evidence="6">
    <location>
        <begin position="252"/>
        <end position="272"/>
    </location>
</feature>
<dbReference type="InterPro" id="IPR044644">
    <property type="entry name" value="DinF-like"/>
</dbReference>
<comment type="caution">
    <text evidence="6">Lacks conserved residue(s) required for the propagation of feature annotation.</text>
</comment>
<evidence type="ECO:0000256" key="1">
    <source>
        <dbReference type="ARBA" id="ARBA00004141"/>
    </source>
</evidence>
<keyword evidence="5 6" id="KW-0472">Membrane</keyword>
<feature type="transmembrane region" description="Helical" evidence="6">
    <location>
        <begin position="400"/>
        <end position="423"/>
    </location>
</feature>
<proteinExistence type="inferred from homology"/>
<evidence type="ECO:0000256" key="7">
    <source>
        <dbReference type="SAM" id="MobiDB-lite"/>
    </source>
</evidence>
<evidence type="ECO:0000256" key="4">
    <source>
        <dbReference type="ARBA" id="ARBA00022989"/>
    </source>
</evidence>
<feature type="transmembrane region" description="Helical" evidence="6">
    <location>
        <begin position="211"/>
        <end position="231"/>
    </location>
</feature>
<dbReference type="Pfam" id="PF01554">
    <property type="entry name" value="MatE"/>
    <property type="match status" value="2"/>
</dbReference>
<evidence type="ECO:0000313" key="9">
    <source>
        <dbReference type="Proteomes" id="UP001154282"/>
    </source>
</evidence>
<sequence length="495" mass="52949">MMADSDPSFPSMAKPKLPLWVFVKDFRLVLTLDELGLEIARIALPAAMALTADPIASLVDTAFIGRIGSVELAAVGVSIALFNQVSRIAIFPLVSVTTSFVAEEDVMAKVAAEAEESESLETGLVTTNESKELIPQNGEPPNSGDVSSFEVATSKVTNERRHIPSASSALVIGAILGLVQTVFLISAAKPLLNFMGVKSDSPMLAPAQQYLTLRSLGAPAILLSLAMQGVFRGFKDTKTPLYATGMAFWNSAASLFMYLISIILLWKLIAQVDLVPPSIRHLQFGRFLKNGFLLLMRVVAVTFCVTLSASLAARQGPTSMAAFQICLQVWMATSLLADGLAVAGQAIIAGAFAQKDFERATATASRVLQLGWLLGLVLALVLGLGLTFGARIFTNDVDVLHLISIGIPFVAGTQPINALAFVFDGVNFGASDFGYAAYSMVLVAIFSIGCLLFLSASYKFIGLWIALTIYMSLRAFAGFWRLGTGTGPWNFLRRL</sequence>
<dbReference type="GO" id="GO:0016020">
    <property type="term" value="C:membrane"/>
    <property type="evidence" value="ECO:0007669"/>
    <property type="project" value="UniProtKB-SubCell"/>
</dbReference>
<reference evidence="8" key="1">
    <citation type="submission" date="2022-08" db="EMBL/GenBank/DDBJ databases">
        <authorList>
            <person name="Gutierrez-Valencia J."/>
        </authorList>
    </citation>
    <scope>NUCLEOTIDE SEQUENCE</scope>
</reference>
<comment type="subcellular location">
    <subcellularLocation>
        <location evidence="1">Membrane</location>
        <topology evidence="1">Multi-pass membrane protein</topology>
    </subcellularLocation>
</comment>
<feature type="region of interest" description="Disordered" evidence="7">
    <location>
        <begin position="119"/>
        <end position="148"/>
    </location>
</feature>
<dbReference type="PANTHER" id="PTHR42893">
    <property type="entry name" value="PROTEIN DETOXIFICATION 44, CHLOROPLASTIC-RELATED"/>
    <property type="match status" value="1"/>
</dbReference>
<feature type="transmembrane region" description="Helical" evidence="6">
    <location>
        <begin position="435"/>
        <end position="454"/>
    </location>
</feature>
<dbReference type="EMBL" id="CAMGYJ010000005">
    <property type="protein sequence ID" value="CAI0412353.1"/>
    <property type="molecule type" value="Genomic_DNA"/>
</dbReference>
<feature type="transmembrane region" description="Helical" evidence="6">
    <location>
        <begin position="461"/>
        <end position="482"/>
    </location>
</feature>
<feature type="transmembrane region" description="Helical" evidence="6">
    <location>
        <begin position="372"/>
        <end position="393"/>
    </location>
</feature>
<comment type="caution">
    <text evidence="8">The sequence shown here is derived from an EMBL/GenBank/DDBJ whole genome shotgun (WGS) entry which is preliminary data.</text>
</comment>
<dbReference type="InterPro" id="IPR002528">
    <property type="entry name" value="MATE_fam"/>
</dbReference>
<keyword evidence="3 6" id="KW-0812">Transmembrane</keyword>
<dbReference type="GO" id="GO:0015297">
    <property type="term" value="F:antiporter activity"/>
    <property type="evidence" value="ECO:0007669"/>
    <property type="project" value="InterPro"/>
</dbReference>
<keyword evidence="4 6" id="KW-1133">Transmembrane helix</keyword>
<dbReference type="AlphaFoldDB" id="A0AAV0JRZ6"/>